<evidence type="ECO:0000313" key="2">
    <source>
        <dbReference type="EMBL" id="EAT81698.1"/>
    </source>
</evidence>
<proteinExistence type="predicted"/>
<dbReference type="GeneID" id="5978351"/>
<dbReference type="RefSeq" id="XP_001801443.1">
    <property type="nucleotide sequence ID" value="XM_001801391.1"/>
</dbReference>
<evidence type="ECO:0000313" key="3">
    <source>
        <dbReference type="Proteomes" id="UP000001055"/>
    </source>
</evidence>
<dbReference type="InParanoid" id="Q0UAL5"/>
<feature type="region of interest" description="Disordered" evidence="1">
    <location>
        <begin position="1"/>
        <end position="31"/>
    </location>
</feature>
<feature type="compositionally biased region" description="Basic and acidic residues" evidence="1">
    <location>
        <begin position="1"/>
        <end position="10"/>
    </location>
</feature>
<organism evidence="2 3">
    <name type="scientific">Phaeosphaeria nodorum (strain SN15 / ATCC MYA-4574 / FGSC 10173)</name>
    <name type="common">Glume blotch fungus</name>
    <name type="synonym">Parastagonospora nodorum</name>
    <dbReference type="NCBI Taxonomy" id="321614"/>
    <lineage>
        <taxon>Eukaryota</taxon>
        <taxon>Fungi</taxon>
        <taxon>Dikarya</taxon>
        <taxon>Ascomycota</taxon>
        <taxon>Pezizomycotina</taxon>
        <taxon>Dothideomycetes</taxon>
        <taxon>Pleosporomycetidae</taxon>
        <taxon>Pleosporales</taxon>
        <taxon>Pleosporineae</taxon>
        <taxon>Phaeosphaeriaceae</taxon>
        <taxon>Parastagonospora</taxon>
    </lineage>
</organism>
<gene>
    <name evidence="2" type="ORF">SNOG_11199</name>
</gene>
<name>Q0UAL5_PHANO</name>
<dbReference type="EMBL" id="CH445342">
    <property type="protein sequence ID" value="EAT81698.1"/>
    <property type="molecule type" value="Genomic_DNA"/>
</dbReference>
<accession>Q0UAL5</accession>
<dbReference type="KEGG" id="pno:SNOG_11199"/>
<protein>
    <submittedName>
        <fullName evidence="2">Uncharacterized protein</fullName>
    </submittedName>
</protein>
<evidence type="ECO:0000256" key="1">
    <source>
        <dbReference type="SAM" id="MobiDB-lite"/>
    </source>
</evidence>
<sequence>MRTRGQREKLNCLPNDRGVQPFGDATTQLVG</sequence>
<dbReference type="AlphaFoldDB" id="Q0UAL5"/>
<reference evidence="3" key="1">
    <citation type="journal article" date="2007" name="Plant Cell">
        <title>Dothideomycete-plant interactions illuminated by genome sequencing and EST analysis of the wheat pathogen Stagonospora nodorum.</title>
        <authorList>
            <person name="Hane J.K."/>
            <person name="Lowe R.G."/>
            <person name="Solomon P.S."/>
            <person name="Tan K.C."/>
            <person name="Schoch C.L."/>
            <person name="Spatafora J.W."/>
            <person name="Crous P.W."/>
            <person name="Kodira C."/>
            <person name="Birren B.W."/>
            <person name="Galagan J.E."/>
            <person name="Torriani S.F."/>
            <person name="McDonald B.A."/>
            <person name="Oliver R.P."/>
        </authorList>
    </citation>
    <scope>NUCLEOTIDE SEQUENCE [LARGE SCALE GENOMIC DNA]</scope>
    <source>
        <strain evidence="3">SN15 / ATCC MYA-4574 / FGSC 10173</strain>
    </source>
</reference>
<dbReference type="Proteomes" id="UP000001055">
    <property type="component" value="Unassembled WGS sequence"/>
</dbReference>